<evidence type="ECO:0000313" key="4">
    <source>
        <dbReference type="Proteomes" id="UP000183794"/>
    </source>
</evidence>
<dbReference type="InterPro" id="IPR031582">
    <property type="entry name" value="TadF"/>
</dbReference>
<evidence type="ECO:0000313" key="3">
    <source>
        <dbReference type="Proteomes" id="UP000182660"/>
    </source>
</evidence>
<dbReference type="EMBL" id="FPLJ01000050">
    <property type="protein sequence ID" value="SGY90791.1"/>
    <property type="molecule type" value="Genomic_DNA"/>
</dbReference>
<organism evidence="2 4">
    <name type="scientific">Moritella viscosa</name>
    <dbReference type="NCBI Taxonomy" id="80854"/>
    <lineage>
        <taxon>Bacteria</taxon>
        <taxon>Pseudomonadati</taxon>
        <taxon>Pseudomonadota</taxon>
        <taxon>Gammaproteobacteria</taxon>
        <taxon>Alteromonadales</taxon>
        <taxon>Moritellaceae</taxon>
        <taxon>Moritella</taxon>
    </lineage>
</organism>
<proteinExistence type="predicted"/>
<dbReference type="Pfam" id="PF16964">
    <property type="entry name" value="TadF"/>
    <property type="match status" value="1"/>
</dbReference>
<reference evidence="2 4" key="2">
    <citation type="submission" date="2016-11" db="EMBL/GenBank/DDBJ databases">
        <authorList>
            <person name="Jaros S."/>
            <person name="Januszkiewicz K."/>
            <person name="Wedrychowicz H."/>
        </authorList>
    </citation>
    <scope>NUCLEOTIDE SEQUENCE [LARGE SCALE GENOMIC DNA]</scope>
    <source>
        <strain evidence="2">NVI 5450</strain>
    </source>
</reference>
<name>A0A090IMS0_9GAMM</name>
<sequence>MVELSLVLLVFSLLFVFSMDIILKLSHQGKLDRMSHSIVSILAERRQLFNGNDMLCSTEDRGCDQAVDKMYLMAKNSLARMFSNFDVKKMTMVVEQLQFEKNKPSHYYAKWLEIKSTNCTFVPLRELQSLSPETNYSRRASLFQVTICYGSDDLTTDILGNGFTTLSSSSVALARNG</sequence>
<dbReference type="STRING" id="80854.MVIS_3891"/>
<evidence type="ECO:0000313" key="1">
    <source>
        <dbReference type="EMBL" id="SGY90791.1"/>
    </source>
</evidence>
<dbReference type="RefSeq" id="WP_170860743.1">
    <property type="nucleotide sequence ID" value="NZ_CAWQZC010000156.1"/>
</dbReference>
<dbReference type="HOGENOM" id="CLU_095582_2_0_6"/>
<evidence type="ECO:0000313" key="2">
    <source>
        <dbReference type="EMBL" id="SGY99716.1"/>
    </source>
</evidence>
<gene>
    <name evidence="1" type="ORF">MT2528_2006</name>
    <name evidence="2" type="ORF">NVI5450_2228</name>
</gene>
<dbReference type="Proteomes" id="UP000182660">
    <property type="component" value="Unassembled WGS sequence"/>
</dbReference>
<accession>A0A090IMS0</accession>
<reference evidence="1 3" key="1">
    <citation type="submission" date="2016-11" db="EMBL/GenBank/DDBJ databases">
        <authorList>
            <person name="Klemetsen T."/>
        </authorList>
    </citation>
    <scope>NUCLEOTIDE SEQUENCE [LARGE SCALE GENOMIC DNA]</scope>
    <source>
        <strain evidence="1">MT 2528</strain>
    </source>
</reference>
<dbReference type="KEGG" id="mvs:MVIS_3891"/>
<dbReference type="AlphaFoldDB" id="A0A090IMS0"/>
<dbReference type="PATRIC" id="fig|80854.5.peg.4116"/>
<keyword evidence="3" id="KW-1185">Reference proteome</keyword>
<dbReference type="GeneID" id="61295910"/>
<dbReference type="Proteomes" id="UP000183794">
    <property type="component" value="Unassembled WGS sequence"/>
</dbReference>
<dbReference type="EMBL" id="FPLD01000060">
    <property type="protein sequence ID" value="SGY99716.1"/>
    <property type="molecule type" value="Genomic_DNA"/>
</dbReference>
<protein>
    <submittedName>
        <fullName evidence="2">ATP/GTP-binding site motif A (P-loop) surface protein involved in fimbraea and/or secretion, TadF-like protein</fullName>
    </submittedName>
</protein>